<sequence length="107" mass="12449">MFGVRDFEFKGEGVVLWDNRVLQMVEMEVGGEKDFLSEVRAIRGLWNELWCVAGDFNMIRFPFERSKGGRLSPTMRRFSEVVEDLELRDLPHCSRGVEVLIIVKVKN</sequence>
<organism evidence="1 2">
    <name type="scientific">Vitis vinifera</name>
    <name type="common">Grape</name>
    <dbReference type="NCBI Taxonomy" id="29760"/>
    <lineage>
        <taxon>Eukaryota</taxon>
        <taxon>Viridiplantae</taxon>
        <taxon>Streptophyta</taxon>
        <taxon>Embryophyta</taxon>
        <taxon>Tracheophyta</taxon>
        <taxon>Spermatophyta</taxon>
        <taxon>Magnoliopsida</taxon>
        <taxon>eudicotyledons</taxon>
        <taxon>Gunneridae</taxon>
        <taxon>Pentapetalae</taxon>
        <taxon>rosids</taxon>
        <taxon>Vitales</taxon>
        <taxon>Vitaceae</taxon>
        <taxon>Viteae</taxon>
        <taxon>Vitis</taxon>
    </lineage>
</organism>
<dbReference type="EMBL" id="QGNW01001700">
    <property type="protein sequence ID" value="RVW32938.1"/>
    <property type="molecule type" value="Genomic_DNA"/>
</dbReference>
<proteinExistence type="predicted"/>
<dbReference type="InterPro" id="IPR036691">
    <property type="entry name" value="Endo/exonu/phosph_ase_sf"/>
</dbReference>
<comment type="caution">
    <text evidence="1">The sequence shown here is derived from an EMBL/GenBank/DDBJ whole genome shotgun (WGS) entry which is preliminary data.</text>
</comment>
<name>A0A438DBX4_VITVI</name>
<dbReference type="SUPFAM" id="SSF56219">
    <property type="entry name" value="DNase I-like"/>
    <property type="match status" value="1"/>
</dbReference>
<evidence type="ECO:0000313" key="2">
    <source>
        <dbReference type="Proteomes" id="UP000288805"/>
    </source>
</evidence>
<dbReference type="AlphaFoldDB" id="A0A438DBX4"/>
<gene>
    <name evidence="1" type="ORF">CK203_112647</name>
</gene>
<protein>
    <recommendedName>
        <fullName evidence="3">Endonuclease/exonuclease/phosphatase domain-containing protein</fullName>
    </recommendedName>
</protein>
<evidence type="ECO:0008006" key="3">
    <source>
        <dbReference type="Google" id="ProtNLM"/>
    </source>
</evidence>
<dbReference type="Gene3D" id="3.60.10.10">
    <property type="entry name" value="Endonuclease/exonuclease/phosphatase"/>
    <property type="match status" value="1"/>
</dbReference>
<dbReference type="Proteomes" id="UP000288805">
    <property type="component" value="Unassembled WGS sequence"/>
</dbReference>
<reference evidence="1 2" key="1">
    <citation type="journal article" date="2018" name="PLoS Genet.">
        <title>Population sequencing reveals clonal diversity and ancestral inbreeding in the grapevine cultivar Chardonnay.</title>
        <authorList>
            <person name="Roach M.J."/>
            <person name="Johnson D.L."/>
            <person name="Bohlmann J."/>
            <person name="van Vuuren H.J."/>
            <person name="Jones S.J."/>
            <person name="Pretorius I.S."/>
            <person name="Schmidt S.A."/>
            <person name="Borneman A.R."/>
        </authorList>
    </citation>
    <scope>NUCLEOTIDE SEQUENCE [LARGE SCALE GENOMIC DNA]</scope>
    <source>
        <strain evidence="2">cv. Chardonnay</strain>
        <tissue evidence="1">Leaf</tissue>
    </source>
</reference>
<accession>A0A438DBX4</accession>
<evidence type="ECO:0000313" key="1">
    <source>
        <dbReference type="EMBL" id="RVW32938.1"/>
    </source>
</evidence>